<gene>
    <name evidence="1" type="ORF">BRCON_2569</name>
</gene>
<proteinExistence type="predicted"/>
<evidence type="ECO:0000313" key="2">
    <source>
        <dbReference type="Proteomes" id="UP000262583"/>
    </source>
</evidence>
<sequence>MWEGVLKAIGKFQPNKRAFGEANTGSGMRIHPARSLKMHPRIALVLLWLTLTPLGHAQVPWSTLPLPPRRADAPTGTQIRDITSSMSREVREAYIFDQIVSGNVPNFLRGFATITVTATLGGQTHTIQYGVTPDYLAVGSDTDFFRMPMTPHLAQWLCDRLGCSLPTRKMVNDIWAQSAWKFAPQPIAPSPEMVTVPVFYTHHQMVESQRQSMGAALGALLSGHKKDVVITPQLPTRPPPPRVAIYGWHYQNGTPIQPLSLVHEATYADYSHGIRLVKNEVVVDGQVTTLQAVLAHSTLAGLVSDEGAFSSGNRYPAPPPPALFPFSDRFTSAGRELSCWSDRFTSPTVLAFAPIAPGGDGYALRVRDPSGGIDSTRTGYSYHEDYFVESYIYCQYRPELATNGFERVGIFARDDGNGMFEGISGSGIKGNNYALTWDSHDGRVRCLRTVNGAATDLLPTPQYRASSGWRLFRIEVSGNSIAFRMDGELLLLTSDATHSRGQFGIGYHEYFANNANIAGTYAENFRADRLPVSSITEWDSF</sequence>
<dbReference type="KEGG" id="schv:BRCON_2569"/>
<evidence type="ECO:0000313" key="1">
    <source>
        <dbReference type="EMBL" id="AXA37311.1"/>
    </source>
</evidence>
<organism evidence="1 2">
    <name type="scientific">Sumerlaea chitinivorans</name>
    <dbReference type="NCBI Taxonomy" id="2250252"/>
    <lineage>
        <taxon>Bacteria</taxon>
        <taxon>Candidatus Sumerlaeota</taxon>
        <taxon>Candidatus Sumerlaeia</taxon>
        <taxon>Candidatus Sumerlaeales</taxon>
        <taxon>Candidatus Sumerlaeaceae</taxon>
        <taxon>Candidatus Sumerlaea</taxon>
    </lineage>
</organism>
<dbReference type="EMBL" id="CP030759">
    <property type="protein sequence ID" value="AXA37311.1"/>
    <property type="molecule type" value="Genomic_DNA"/>
</dbReference>
<dbReference type="Proteomes" id="UP000262583">
    <property type="component" value="Chromosome"/>
</dbReference>
<dbReference type="AlphaFoldDB" id="A0A2Z4Y7V1"/>
<accession>A0A2Z4Y7V1</accession>
<reference evidence="1 2" key="1">
    <citation type="submission" date="2018-05" db="EMBL/GenBank/DDBJ databases">
        <title>A metagenomic window into the 2 km-deep terrestrial subsurface aquifer revealed taxonomically and functionally diverse microbial community comprising novel uncultured bacterial lineages.</title>
        <authorList>
            <person name="Kadnikov V.V."/>
            <person name="Mardanov A.V."/>
            <person name="Beletsky A.V."/>
            <person name="Banks D."/>
            <person name="Pimenov N.V."/>
            <person name="Frank Y.A."/>
            <person name="Karnachuk O.V."/>
            <person name="Ravin N.V."/>
        </authorList>
    </citation>
    <scope>NUCLEOTIDE SEQUENCE [LARGE SCALE GENOMIC DNA]</scope>
    <source>
        <strain evidence="1">BY</strain>
    </source>
</reference>
<name>A0A2Z4Y7V1_SUMC1</name>
<protein>
    <recommendedName>
        <fullName evidence="3">DUF1080 domain-containing protein</fullName>
    </recommendedName>
</protein>
<dbReference type="Gene3D" id="2.60.120.560">
    <property type="entry name" value="Exo-inulinase, domain 1"/>
    <property type="match status" value="1"/>
</dbReference>
<evidence type="ECO:0008006" key="3">
    <source>
        <dbReference type="Google" id="ProtNLM"/>
    </source>
</evidence>